<dbReference type="Proteomes" id="UP000001292">
    <property type="component" value="Unassembled WGS sequence"/>
</dbReference>
<feature type="non-terminal residue" evidence="1">
    <location>
        <position position="1"/>
    </location>
</feature>
<dbReference type="AlphaFoldDB" id="B4HMT6"/>
<evidence type="ECO:0000313" key="1">
    <source>
        <dbReference type="EMBL" id="EDW47298.1"/>
    </source>
</evidence>
<keyword evidence="2" id="KW-1185">Reference proteome</keyword>
<evidence type="ECO:0000313" key="2">
    <source>
        <dbReference type="Proteomes" id="UP000001292"/>
    </source>
</evidence>
<name>B4HMT6_DROSE</name>
<proteinExistence type="predicted"/>
<organism evidence="2">
    <name type="scientific">Drosophila sechellia</name>
    <name type="common">Fruit fly</name>
    <dbReference type="NCBI Taxonomy" id="7238"/>
    <lineage>
        <taxon>Eukaryota</taxon>
        <taxon>Metazoa</taxon>
        <taxon>Ecdysozoa</taxon>
        <taxon>Arthropoda</taxon>
        <taxon>Hexapoda</taxon>
        <taxon>Insecta</taxon>
        <taxon>Pterygota</taxon>
        <taxon>Neoptera</taxon>
        <taxon>Endopterygota</taxon>
        <taxon>Diptera</taxon>
        <taxon>Brachycera</taxon>
        <taxon>Muscomorpha</taxon>
        <taxon>Ephydroidea</taxon>
        <taxon>Drosophilidae</taxon>
        <taxon>Drosophila</taxon>
        <taxon>Sophophora</taxon>
    </lineage>
</organism>
<protein>
    <submittedName>
        <fullName evidence="1">GM21233</fullName>
    </submittedName>
</protein>
<reference evidence="1 2" key="1">
    <citation type="journal article" date="2007" name="Nature">
        <title>Evolution of genes and genomes on the Drosophila phylogeny.</title>
        <authorList>
            <consortium name="Drosophila 12 Genomes Consortium"/>
            <person name="Clark A.G."/>
            <person name="Eisen M.B."/>
            <person name="Smith D.R."/>
            <person name="Bergman C.M."/>
            <person name="Oliver B."/>
            <person name="Markow T.A."/>
            <person name="Kaufman T.C."/>
            <person name="Kellis M."/>
            <person name="Gelbart W."/>
            <person name="Iyer V.N."/>
            <person name="Pollard D.A."/>
            <person name="Sackton T.B."/>
            <person name="Larracuente A.M."/>
            <person name="Singh N.D."/>
            <person name="Abad J.P."/>
            <person name="Abt D.N."/>
            <person name="Adryan B."/>
            <person name="Aguade M."/>
            <person name="Akashi H."/>
            <person name="Anderson W.W."/>
            <person name="Aquadro C.F."/>
            <person name="Ardell D.H."/>
            <person name="Arguello R."/>
            <person name="Artieri C.G."/>
            <person name="Barbash D.A."/>
            <person name="Barker D."/>
            <person name="Barsanti P."/>
            <person name="Batterham P."/>
            <person name="Batzoglou S."/>
            <person name="Begun D."/>
            <person name="Bhutkar A."/>
            <person name="Blanco E."/>
            <person name="Bosak S.A."/>
            <person name="Bradley R.K."/>
            <person name="Brand A.D."/>
            <person name="Brent M.R."/>
            <person name="Brooks A.N."/>
            <person name="Brown R.H."/>
            <person name="Butlin R.K."/>
            <person name="Caggese C."/>
            <person name="Calvi B.R."/>
            <person name="Bernardo de Carvalho A."/>
            <person name="Caspi A."/>
            <person name="Castrezana S."/>
            <person name="Celniker S.E."/>
            <person name="Chang J.L."/>
            <person name="Chapple C."/>
            <person name="Chatterji S."/>
            <person name="Chinwalla A."/>
            <person name="Civetta A."/>
            <person name="Clifton S.W."/>
            <person name="Comeron J.M."/>
            <person name="Costello J.C."/>
            <person name="Coyne J.A."/>
            <person name="Daub J."/>
            <person name="David R.G."/>
            <person name="Delcher A.L."/>
            <person name="Delehaunty K."/>
            <person name="Do C.B."/>
            <person name="Ebling H."/>
            <person name="Edwards K."/>
            <person name="Eickbush T."/>
            <person name="Evans J.D."/>
            <person name="Filipski A."/>
            <person name="Findeiss S."/>
            <person name="Freyhult E."/>
            <person name="Fulton L."/>
            <person name="Fulton R."/>
            <person name="Garcia A.C."/>
            <person name="Gardiner A."/>
            <person name="Garfield D.A."/>
            <person name="Garvin B.E."/>
            <person name="Gibson G."/>
            <person name="Gilbert D."/>
            <person name="Gnerre S."/>
            <person name="Godfrey J."/>
            <person name="Good R."/>
            <person name="Gotea V."/>
            <person name="Gravely B."/>
            <person name="Greenberg A.J."/>
            <person name="Griffiths-Jones S."/>
            <person name="Gross S."/>
            <person name="Guigo R."/>
            <person name="Gustafson E.A."/>
            <person name="Haerty W."/>
            <person name="Hahn M.W."/>
            <person name="Halligan D.L."/>
            <person name="Halpern A.L."/>
            <person name="Halter G.M."/>
            <person name="Han M.V."/>
            <person name="Heger A."/>
            <person name="Hillier L."/>
            <person name="Hinrichs A.S."/>
            <person name="Holmes I."/>
            <person name="Hoskins R.A."/>
            <person name="Hubisz M.J."/>
            <person name="Hultmark D."/>
            <person name="Huntley M.A."/>
            <person name="Jaffe D.B."/>
            <person name="Jagadeeshan S."/>
            <person name="Jeck W.R."/>
            <person name="Johnson J."/>
            <person name="Jones C.D."/>
            <person name="Jordan W.C."/>
            <person name="Karpen G.H."/>
            <person name="Kataoka E."/>
            <person name="Keightley P.D."/>
            <person name="Kheradpour P."/>
            <person name="Kirkness E.F."/>
            <person name="Koerich L.B."/>
            <person name="Kristiansen K."/>
            <person name="Kudrna D."/>
            <person name="Kulathinal R.J."/>
            <person name="Kumar S."/>
            <person name="Kwok R."/>
            <person name="Lander E."/>
            <person name="Langley C.H."/>
            <person name="Lapoint R."/>
            <person name="Lazzaro B.P."/>
            <person name="Lee S.J."/>
            <person name="Levesque L."/>
            <person name="Li R."/>
            <person name="Lin C.F."/>
            <person name="Lin M.F."/>
            <person name="Lindblad-Toh K."/>
            <person name="Llopart A."/>
            <person name="Long M."/>
            <person name="Low L."/>
            <person name="Lozovsky E."/>
            <person name="Lu J."/>
            <person name="Luo M."/>
            <person name="Machado C.A."/>
            <person name="Makalowski W."/>
            <person name="Marzo M."/>
            <person name="Matsuda M."/>
            <person name="Matzkin L."/>
            <person name="McAllister B."/>
            <person name="McBride C.S."/>
            <person name="McKernan B."/>
            <person name="McKernan K."/>
            <person name="Mendez-Lago M."/>
            <person name="Minx P."/>
            <person name="Mollenhauer M.U."/>
            <person name="Montooth K."/>
            <person name="Mount S.M."/>
            <person name="Mu X."/>
            <person name="Myers E."/>
            <person name="Negre B."/>
            <person name="Newfeld S."/>
            <person name="Nielsen R."/>
            <person name="Noor M.A."/>
            <person name="O'Grady P."/>
            <person name="Pachter L."/>
            <person name="Papaceit M."/>
            <person name="Parisi M.J."/>
            <person name="Parisi M."/>
            <person name="Parts L."/>
            <person name="Pedersen J.S."/>
            <person name="Pesole G."/>
            <person name="Phillippy A.M."/>
            <person name="Ponting C.P."/>
            <person name="Pop M."/>
            <person name="Porcelli D."/>
            <person name="Powell J.R."/>
            <person name="Prohaska S."/>
            <person name="Pruitt K."/>
            <person name="Puig M."/>
            <person name="Quesneville H."/>
            <person name="Ram K.R."/>
            <person name="Rand D."/>
            <person name="Rasmussen M.D."/>
            <person name="Reed L.K."/>
            <person name="Reenan R."/>
            <person name="Reily A."/>
            <person name="Remington K.A."/>
            <person name="Rieger T.T."/>
            <person name="Ritchie M.G."/>
            <person name="Robin C."/>
            <person name="Rogers Y.H."/>
            <person name="Rohde C."/>
            <person name="Rozas J."/>
            <person name="Rubenfield M.J."/>
            <person name="Ruiz A."/>
            <person name="Russo S."/>
            <person name="Salzberg S.L."/>
            <person name="Sanchez-Gracia A."/>
            <person name="Saranga D.J."/>
            <person name="Sato H."/>
            <person name="Schaeffer S.W."/>
            <person name="Schatz M.C."/>
            <person name="Schlenke T."/>
            <person name="Schwartz R."/>
            <person name="Segarra C."/>
            <person name="Singh R.S."/>
            <person name="Sirot L."/>
            <person name="Sirota M."/>
            <person name="Sisneros N.B."/>
            <person name="Smith C.D."/>
            <person name="Smith T.F."/>
            <person name="Spieth J."/>
            <person name="Stage D.E."/>
            <person name="Stark A."/>
            <person name="Stephan W."/>
            <person name="Strausberg R.L."/>
            <person name="Strempel S."/>
            <person name="Sturgill D."/>
            <person name="Sutton G."/>
            <person name="Sutton G.G."/>
            <person name="Tao W."/>
            <person name="Teichmann S."/>
            <person name="Tobari Y.N."/>
            <person name="Tomimura Y."/>
            <person name="Tsolas J.M."/>
            <person name="Valente V.L."/>
            <person name="Venter E."/>
            <person name="Venter J.C."/>
            <person name="Vicario S."/>
            <person name="Vieira F.G."/>
            <person name="Vilella A.J."/>
            <person name="Villasante A."/>
            <person name="Walenz B."/>
            <person name="Wang J."/>
            <person name="Wasserman M."/>
            <person name="Watts T."/>
            <person name="Wilson D."/>
            <person name="Wilson R.K."/>
            <person name="Wing R.A."/>
            <person name="Wolfner M.F."/>
            <person name="Wong A."/>
            <person name="Wong G.K."/>
            <person name="Wu C.I."/>
            <person name="Wu G."/>
            <person name="Yamamoto D."/>
            <person name="Yang H.P."/>
            <person name="Yang S.P."/>
            <person name="Yorke J.A."/>
            <person name="Yoshida K."/>
            <person name="Zdobnov E."/>
            <person name="Zhang P."/>
            <person name="Zhang Y."/>
            <person name="Zimin A.V."/>
            <person name="Baldwin J."/>
            <person name="Abdouelleil A."/>
            <person name="Abdulkadir J."/>
            <person name="Abebe A."/>
            <person name="Abera B."/>
            <person name="Abreu J."/>
            <person name="Acer S.C."/>
            <person name="Aftuck L."/>
            <person name="Alexander A."/>
            <person name="An P."/>
            <person name="Anderson E."/>
            <person name="Anderson S."/>
            <person name="Arachi H."/>
            <person name="Azer M."/>
            <person name="Bachantsang P."/>
            <person name="Barry A."/>
            <person name="Bayul T."/>
            <person name="Berlin A."/>
            <person name="Bessette D."/>
            <person name="Bloom T."/>
            <person name="Blye J."/>
            <person name="Boguslavskiy L."/>
            <person name="Bonnet C."/>
            <person name="Boukhgalter B."/>
            <person name="Bourzgui I."/>
            <person name="Brown A."/>
            <person name="Cahill P."/>
            <person name="Channer S."/>
            <person name="Cheshatsang Y."/>
            <person name="Chuda L."/>
            <person name="Citroen M."/>
            <person name="Collymore A."/>
            <person name="Cooke P."/>
            <person name="Costello M."/>
            <person name="D'Aco K."/>
            <person name="Daza R."/>
            <person name="De Haan G."/>
            <person name="DeGray S."/>
            <person name="DeMaso C."/>
            <person name="Dhargay N."/>
            <person name="Dooley K."/>
            <person name="Dooley E."/>
            <person name="Doricent M."/>
            <person name="Dorje P."/>
            <person name="Dorjee K."/>
            <person name="Dupes A."/>
            <person name="Elong R."/>
            <person name="Falk J."/>
            <person name="Farina A."/>
            <person name="Faro S."/>
            <person name="Ferguson D."/>
            <person name="Fisher S."/>
            <person name="Foley C.D."/>
            <person name="Franke A."/>
            <person name="Friedrich D."/>
            <person name="Gadbois L."/>
            <person name="Gearin G."/>
            <person name="Gearin C.R."/>
            <person name="Giannoukos G."/>
            <person name="Goode T."/>
            <person name="Graham J."/>
            <person name="Grandbois E."/>
            <person name="Grewal S."/>
            <person name="Gyaltsen K."/>
            <person name="Hafez N."/>
            <person name="Hagos B."/>
            <person name="Hall J."/>
            <person name="Henson C."/>
            <person name="Hollinger A."/>
            <person name="Honan T."/>
            <person name="Huard M.D."/>
            <person name="Hughes L."/>
            <person name="Hurhula B."/>
            <person name="Husby M.E."/>
            <person name="Kamat A."/>
            <person name="Kanga B."/>
            <person name="Kashin S."/>
            <person name="Khazanovich D."/>
            <person name="Kisner P."/>
            <person name="Lance K."/>
            <person name="Lara M."/>
            <person name="Lee W."/>
            <person name="Lennon N."/>
            <person name="Letendre F."/>
            <person name="LeVine R."/>
            <person name="Lipovsky A."/>
            <person name="Liu X."/>
            <person name="Liu J."/>
            <person name="Liu S."/>
            <person name="Lokyitsang T."/>
            <person name="Lokyitsang Y."/>
            <person name="Lubonja R."/>
            <person name="Lui A."/>
            <person name="MacDonald P."/>
            <person name="Magnisalis V."/>
            <person name="Maru K."/>
            <person name="Matthews C."/>
            <person name="McCusker W."/>
            <person name="McDonough S."/>
            <person name="Mehta T."/>
            <person name="Meldrim J."/>
            <person name="Meneus L."/>
            <person name="Mihai O."/>
            <person name="Mihalev A."/>
            <person name="Mihova T."/>
            <person name="Mittelman R."/>
            <person name="Mlenga V."/>
            <person name="Montmayeur A."/>
            <person name="Mulrain L."/>
            <person name="Navidi A."/>
            <person name="Naylor J."/>
            <person name="Negash T."/>
            <person name="Nguyen T."/>
            <person name="Nguyen N."/>
            <person name="Nicol R."/>
            <person name="Norbu C."/>
            <person name="Norbu N."/>
            <person name="Novod N."/>
            <person name="O'Neill B."/>
            <person name="Osman S."/>
            <person name="Markiewicz E."/>
            <person name="Oyono O.L."/>
            <person name="Patti C."/>
            <person name="Phunkhang P."/>
            <person name="Pierre F."/>
            <person name="Priest M."/>
            <person name="Raghuraman S."/>
            <person name="Rege F."/>
            <person name="Reyes R."/>
            <person name="Rise C."/>
            <person name="Rogov P."/>
            <person name="Ross K."/>
            <person name="Ryan E."/>
            <person name="Settipalli S."/>
            <person name="Shea T."/>
            <person name="Sherpa N."/>
            <person name="Shi L."/>
            <person name="Shih D."/>
            <person name="Sparrow T."/>
            <person name="Spaulding J."/>
            <person name="Stalker J."/>
            <person name="Stange-Thomann N."/>
            <person name="Stavropoulos S."/>
            <person name="Stone C."/>
            <person name="Strader C."/>
            <person name="Tesfaye S."/>
            <person name="Thomson T."/>
            <person name="Thoulutsang Y."/>
            <person name="Thoulutsang D."/>
            <person name="Topham K."/>
            <person name="Topping I."/>
            <person name="Tsamla T."/>
            <person name="Vassiliev H."/>
            <person name="Vo A."/>
            <person name="Wangchuk T."/>
            <person name="Wangdi T."/>
            <person name="Weiand M."/>
            <person name="Wilkinson J."/>
            <person name="Wilson A."/>
            <person name="Yadav S."/>
            <person name="Young G."/>
            <person name="Yu Q."/>
            <person name="Zembek L."/>
            <person name="Zhong D."/>
            <person name="Zimmer A."/>
            <person name="Zwirko Z."/>
            <person name="Jaffe D.B."/>
            <person name="Alvarez P."/>
            <person name="Brockman W."/>
            <person name="Butler J."/>
            <person name="Chin C."/>
            <person name="Gnerre S."/>
            <person name="Grabherr M."/>
            <person name="Kleber M."/>
            <person name="Mauceli E."/>
            <person name="MacCallum I."/>
        </authorList>
    </citation>
    <scope>NUCLEOTIDE SEQUENCE [LARGE SCALE GENOMIC DNA]</scope>
    <source>
        <strain evidence="2">Rob3c / Tucson 14021-0248.25</strain>
    </source>
</reference>
<sequence>DRIEQEQQLELERELERQRECDLKAQQEQASEAAIAASEDEGQIVETIDTTTIITSSSNTSICMTTLMRKDSPRQLEQPPQMHMMAPNHGNFCNPGIVIFSGVNESKSKCGIQQDTPEELMIHNRGVGMNMGGQNGCKADAFCGVGDGVNIGIRMEMVE</sequence>
<dbReference type="HOGENOM" id="CLU_1665091_0_0_1"/>
<dbReference type="STRING" id="7238.B4HMT6"/>
<accession>B4HMT6</accession>
<dbReference type="EMBL" id="CH480816">
    <property type="protein sequence ID" value="EDW47298.1"/>
    <property type="molecule type" value="Genomic_DNA"/>
</dbReference>
<gene>
    <name evidence="1" type="primary">Dsec\GM21233</name>
    <name evidence="1" type="ORF">Dsec_GM21233</name>
</gene>